<comment type="caution">
    <text evidence="1">The sequence shown here is derived from an EMBL/GenBank/DDBJ whole genome shotgun (WGS) entry which is preliminary data.</text>
</comment>
<accession>A0A109K088</accession>
<dbReference type="RefSeq" id="WP_066504076.1">
    <property type="nucleotide sequence ID" value="NZ_LNCU01000039.1"/>
</dbReference>
<keyword evidence="2" id="KW-1185">Reference proteome</keyword>
<evidence type="ECO:0000313" key="2">
    <source>
        <dbReference type="Proteomes" id="UP000057737"/>
    </source>
</evidence>
<dbReference type="AlphaFoldDB" id="A0A109K088"/>
<dbReference type="Proteomes" id="UP000057737">
    <property type="component" value="Unassembled WGS sequence"/>
</dbReference>
<proteinExistence type="predicted"/>
<name>A0A109K088_9BRAD</name>
<dbReference type="EMBL" id="LNCU01000039">
    <property type="protein sequence ID" value="KWV58291.1"/>
    <property type="molecule type" value="Genomic_DNA"/>
</dbReference>
<dbReference type="SUPFAM" id="SSF48613">
    <property type="entry name" value="Heme oxygenase-like"/>
    <property type="match status" value="1"/>
</dbReference>
<dbReference type="Gene3D" id="1.20.910.10">
    <property type="entry name" value="Heme oxygenase-like"/>
    <property type="match status" value="1"/>
</dbReference>
<dbReference type="InterPro" id="IPR016084">
    <property type="entry name" value="Haem_Oase-like_multi-hlx"/>
</dbReference>
<evidence type="ECO:0008006" key="3">
    <source>
        <dbReference type="Google" id="ProtNLM"/>
    </source>
</evidence>
<evidence type="ECO:0000313" key="1">
    <source>
        <dbReference type="EMBL" id="KWV58291.1"/>
    </source>
</evidence>
<protein>
    <recommendedName>
        <fullName evidence="3">Heme oxygenase-like protein</fullName>
    </recommendedName>
</protein>
<gene>
    <name evidence="1" type="ORF">AS156_36490</name>
</gene>
<organism evidence="1 2">
    <name type="scientific">Bradyrhizobium macuxiense</name>
    <dbReference type="NCBI Taxonomy" id="1755647"/>
    <lineage>
        <taxon>Bacteria</taxon>
        <taxon>Pseudomonadati</taxon>
        <taxon>Pseudomonadota</taxon>
        <taxon>Alphaproteobacteria</taxon>
        <taxon>Hyphomicrobiales</taxon>
        <taxon>Nitrobacteraceae</taxon>
        <taxon>Bradyrhizobium</taxon>
    </lineage>
</organism>
<reference evidence="1 2" key="1">
    <citation type="submission" date="2015-11" db="EMBL/GenBank/DDBJ databases">
        <title>Draft Genome Sequence of the Strain BR 10303 (Bradyrhizobium sp.) isolated from nodules of Centrolobium paraense.</title>
        <authorList>
            <person name="Zelli J.E."/>
            <person name="Simoes-Araujo J.L."/>
            <person name="Barauna A.C."/>
            <person name="Silva K."/>
        </authorList>
    </citation>
    <scope>NUCLEOTIDE SEQUENCE [LARGE SCALE GENOMIC DNA]</scope>
    <source>
        <strain evidence="1 2">BR 10303</strain>
    </source>
</reference>
<dbReference type="OrthoDB" id="9805575at2"/>
<sequence>MRAPDVLTNIDADGFLRRLDRSISALYPDHPFGSGIDRESFGALMGQYAAMSVAFPYIQSGAIYRAYRGGLSHPAWKDNIQTSAAVGAFLTWDEFGGHELVMRNGPNGLLDLTEVNRNFHSAMLISDVRKLIGAGFTEALPNRRTADYLDRLYDGLSDPDGNRNIAHMLAFERHAFAMITALHETIQLLFGADASRGLDYFEAHIGNDSSGEAVHVAMTGRMIEKLIKPDEEAGFLEKCLSAYAMNHEWCAGLVAASPVPA</sequence>